<dbReference type="InterPro" id="IPR005037">
    <property type="entry name" value="PRP38"/>
</dbReference>
<evidence type="ECO:0000256" key="6">
    <source>
        <dbReference type="ARBA" id="ARBA00023242"/>
    </source>
</evidence>
<dbReference type="OrthoDB" id="190958at2759"/>
<dbReference type="Proteomes" id="UP000509704">
    <property type="component" value="Chromosome 3"/>
</dbReference>
<dbReference type="GeneID" id="59235646"/>
<sequence>MPQEYNVESFLSTKQLNHQSVSLIIPRLTRERIHNAMYYKTNLNTVAMRGDTMNSLAKVIVRDLGTLTEKSINQANILGGVEFNCLLMKMVELRPTWEQLSIMLQGDNTQIFNNKYIVALVLTYLRIQYFFLQKDDALAKDLRNTFSERLNDYRKLKSVSMNMDCWSLSQRPEISIVHMDELVEWLATQREIWGIPLGKCQWCQIFEEDNVSTEDESESESESGSESRSESETD</sequence>
<dbReference type="EMBL" id="CP058606">
    <property type="protein sequence ID" value="QLG71949.1"/>
    <property type="molecule type" value="Genomic_DNA"/>
</dbReference>
<dbReference type="GO" id="GO:0000398">
    <property type="term" value="P:mRNA splicing, via spliceosome"/>
    <property type="evidence" value="ECO:0007669"/>
    <property type="project" value="UniProtKB-UniRule"/>
</dbReference>
<feature type="region of interest" description="Disordered" evidence="8">
    <location>
        <begin position="210"/>
        <end position="234"/>
    </location>
</feature>
<feature type="compositionally biased region" description="Acidic residues" evidence="8">
    <location>
        <begin position="210"/>
        <end position="223"/>
    </location>
</feature>
<feature type="compositionally biased region" description="Basic and acidic residues" evidence="8">
    <location>
        <begin position="225"/>
        <end position="234"/>
    </location>
</feature>
<evidence type="ECO:0000256" key="3">
    <source>
        <dbReference type="ARBA" id="ARBA00022664"/>
    </source>
</evidence>
<dbReference type="Pfam" id="PF03371">
    <property type="entry name" value="PRP38"/>
    <property type="match status" value="1"/>
</dbReference>
<keyword evidence="6 7" id="KW-0539">Nucleus</keyword>
<name>A0A7H9B1U4_ZYGMR</name>
<keyword evidence="5 7" id="KW-0508">mRNA splicing</keyword>
<evidence type="ECO:0000256" key="1">
    <source>
        <dbReference type="ARBA" id="ARBA00004123"/>
    </source>
</evidence>
<dbReference type="PANTHER" id="PTHR23142">
    <property type="entry name" value="PRE-MRNA-SPLICING FACTOR 38A-RELATED"/>
    <property type="match status" value="1"/>
</dbReference>
<evidence type="ECO:0000256" key="7">
    <source>
        <dbReference type="RuleBase" id="RU367025"/>
    </source>
</evidence>
<dbReference type="GO" id="GO:0005681">
    <property type="term" value="C:spliceosomal complex"/>
    <property type="evidence" value="ECO:0007669"/>
    <property type="project" value="UniProtKB-KW"/>
</dbReference>
<evidence type="ECO:0000256" key="4">
    <source>
        <dbReference type="ARBA" id="ARBA00022728"/>
    </source>
</evidence>
<dbReference type="KEGG" id="zmk:HG535_0C03010"/>
<evidence type="ECO:0000313" key="9">
    <source>
        <dbReference type="EMBL" id="QLG71949.1"/>
    </source>
</evidence>
<protein>
    <recommendedName>
        <fullName evidence="7">Pre-mRNA-splicing factor 38</fullName>
    </recommendedName>
</protein>
<comment type="function">
    <text evidence="7">Required for pre-mRNA splicing.</text>
</comment>
<keyword evidence="10" id="KW-1185">Reference proteome</keyword>
<evidence type="ECO:0000256" key="2">
    <source>
        <dbReference type="ARBA" id="ARBA00006164"/>
    </source>
</evidence>
<comment type="similarity">
    <text evidence="2 7">Belongs to the PRP38 family.</text>
</comment>
<keyword evidence="3 7" id="KW-0507">mRNA processing</keyword>
<evidence type="ECO:0000256" key="8">
    <source>
        <dbReference type="SAM" id="MobiDB-lite"/>
    </source>
</evidence>
<evidence type="ECO:0000256" key="5">
    <source>
        <dbReference type="ARBA" id="ARBA00023187"/>
    </source>
</evidence>
<dbReference type="RefSeq" id="XP_037143677.1">
    <property type="nucleotide sequence ID" value="XM_037287782.1"/>
</dbReference>
<reference evidence="9 10" key="1">
    <citation type="submission" date="2020-07" db="EMBL/GenBank/DDBJ databases">
        <title>The yeast mating-type switching endonuclease HO is a domesticated member of an unorthodox homing genetic element family.</title>
        <authorList>
            <person name="Coughlan A.Y."/>
            <person name="Lombardi L."/>
            <person name="Braun-Galleani S."/>
            <person name="Martos A.R."/>
            <person name="Galeote V."/>
            <person name="Bigey F."/>
            <person name="Dequin S."/>
            <person name="Byrne K.P."/>
            <person name="Wolfe K.H."/>
        </authorList>
    </citation>
    <scope>NUCLEOTIDE SEQUENCE [LARGE SCALE GENOMIC DNA]</scope>
    <source>
        <strain evidence="9 10">NRRL Y-6702</strain>
    </source>
</reference>
<gene>
    <name evidence="9" type="ORF">HG535_0C03010</name>
</gene>
<comment type="subcellular location">
    <subcellularLocation>
        <location evidence="1 7">Nucleus</location>
    </subcellularLocation>
</comment>
<accession>A0A7H9B1U4</accession>
<dbReference type="AlphaFoldDB" id="A0A7H9B1U4"/>
<evidence type="ECO:0000313" key="10">
    <source>
        <dbReference type="Proteomes" id="UP000509704"/>
    </source>
</evidence>
<keyword evidence="4 7" id="KW-0747">Spliceosome</keyword>
<organism evidence="9 10">
    <name type="scientific">Zygotorulaspora mrakii</name>
    <name type="common">Zygosaccharomyces mrakii</name>
    <dbReference type="NCBI Taxonomy" id="42260"/>
    <lineage>
        <taxon>Eukaryota</taxon>
        <taxon>Fungi</taxon>
        <taxon>Dikarya</taxon>
        <taxon>Ascomycota</taxon>
        <taxon>Saccharomycotina</taxon>
        <taxon>Saccharomycetes</taxon>
        <taxon>Saccharomycetales</taxon>
        <taxon>Saccharomycetaceae</taxon>
        <taxon>Zygotorulaspora</taxon>
    </lineage>
</organism>
<proteinExistence type="inferred from homology"/>